<keyword evidence="1" id="KW-0472">Membrane</keyword>
<feature type="transmembrane region" description="Helical" evidence="1">
    <location>
        <begin position="261"/>
        <end position="280"/>
    </location>
</feature>
<sequence length="642" mass="73048">MVKDYLLCTLFYCVFTLLLIVFGNAINRKNKSISENLITGYLVYSFCVAIIGIPLQVLNVPWIVFGVCMGVLWIGIGLYILYRRKYNNLAICKFQLKEYLTDNWMIYVVGAVMIFMLLFYYAGFWLGNHQDDGYYITKVATLPYSPIGGNYNYSVGTMNTGFNSYIVNTWELEASVYVKVLGVMPTLFLRLFQSAFYYFLYLNLIKWVAEIIIDKLNVKANVKMAQYVLGIVPLMCAYYIFLSDTGILVLRDGFHLNTGMFLGASFVKLFGCLLFGVVLLQFDAKKNIVQSLVYCIIISVVLISKSTIALPIIIVSGVAAGIVALWQNFEKKGKVISFALAFIYIALGIIIPNSESIQKTVKADIISTKNSLLIYPCIIIFLVSFFMREQVIYKLNAHVLLMIAMIAVPQCNDIFEECSVYDFVGGRAWSAVAYYFIILNVVYIYIILRKIHIKDFVVRIAYGLIGILSCSMMLAGFQKYGGEILPQEECKKADMRLCLSVIRHNMYFAPDSTIELGHQLEELAKEKDKKINIVMPKAVLIDGTLHFLAVSVRTFAPDVVSLSALERFNGTNNLEYKGYTQQKYDGFVAEPNETTYEELKQEIQNLNVDCIVVKNPNCGEWLEKDGYQYYATVGEYYIWNMR</sequence>
<accession>A0A174BYD4</accession>
<dbReference type="EMBL" id="CYYY01000010">
    <property type="protein sequence ID" value="CUO06241.1"/>
    <property type="molecule type" value="Genomic_DNA"/>
</dbReference>
<feature type="transmembrane region" description="Helical" evidence="1">
    <location>
        <begin position="38"/>
        <end position="56"/>
    </location>
</feature>
<feature type="transmembrane region" description="Helical" evidence="1">
    <location>
        <begin position="6"/>
        <end position="26"/>
    </location>
</feature>
<evidence type="ECO:0000313" key="4">
    <source>
        <dbReference type="Proteomes" id="UP000095380"/>
    </source>
</evidence>
<reference evidence="4 5" key="1">
    <citation type="submission" date="2015-09" db="EMBL/GenBank/DDBJ databases">
        <authorList>
            <consortium name="Pathogen Informatics"/>
        </authorList>
    </citation>
    <scope>NUCLEOTIDE SEQUENCE [LARGE SCALE GENOMIC DNA]</scope>
    <source>
        <strain evidence="3 4">2789STDY5608851</strain>
        <strain evidence="2 5">2789STDY5608866</strain>
    </source>
</reference>
<dbReference type="EMBL" id="CYYM01000007">
    <property type="protein sequence ID" value="CUO12820.1"/>
    <property type="molecule type" value="Genomic_DNA"/>
</dbReference>
<feature type="transmembrane region" description="Helical" evidence="1">
    <location>
        <begin position="335"/>
        <end position="352"/>
    </location>
</feature>
<dbReference type="InterPro" id="IPR045723">
    <property type="entry name" value="DUF6077"/>
</dbReference>
<proteinExistence type="predicted"/>
<evidence type="ECO:0000313" key="2">
    <source>
        <dbReference type="EMBL" id="CUO06241.1"/>
    </source>
</evidence>
<dbReference type="Proteomes" id="UP000095380">
    <property type="component" value="Unassembled WGS sequence"/>
</dbReference>
<evidence type="ECO:0000256" key="1">
    <source>
        <dbReference type="SAM" id="Phobius"/>
    </source>
</evidence>
<dbReference type="Pfam" id="PF19554">
    <property type="entry name" value="DUF6077"/>
    <property type="match status" value="1"/>
</dbReference>
<gene>
    <name evidence="3" type="ORF">ERS852408_01532</name>
    <name evidence="2" type="ORF">ERS852423_02165</name>
</gene>
<feature type="transmembrane region" description="Helical" evidence="1">
    <location>
        <begin position="225"/>
        <end position="241"/>
    </location>
</feature>
<feature type="transmembrane region" description="Helical" evidence="1">
    <location>
        <begin position="62"/>
        <end position="82"/>
    </location>
</feature>
<feature type="transmembrane region" description="Helical" evidence="1">
    <location>
        <begin position="460"/>
        <end position="477"/>
    </location>
</feature>
<keyword evidence="1" id="KW-1133">Transmembrane helix</keyword>
<feature type="transmembrane region" description="Helical" evidence="1">
    <location>
        <begin position="427"/>
        <end position="448"/>
    </location>
</feature>
<evidence type="ECO:0000313" key="5">
    <source>
        <dbReference type="Proteomes" id="UP000095439"/>
    </source>
</evidence>
<feature type="transmembrane region" description="Helical" evidence="1">
    <location>
        <begin position="372"/>
        <end position="388"/>
    </location>
</feature>
<protein>
    <submittedName>
        <fullName evidence="2">Uncharacterized protein</fullName>
    </submittedName>
</protein>
<name>A0A174BYD4_9FIRM</name>
<keyword evidence="1" id="KW-0812">Transmembrane</keyword>
<dbReference type="AlphaFoldDB" id="A0A174BYD4"/>
<evidence type="ECO:0000313" key="3">
    <source>
        <dbReference type="EMBL" id="CUO12820.1"/>
    </source>
</evidence>
<organism evidence="2 5">
    <name type="scientific">Dorea longicatena</name>
    <dbReference type="NCBI Taxonomy" id="88431"/>
    <lineage>
        <taxon>Bacteria</taxon>
        <taxon>Bacillati</taxon>
        <taxon>Bacillota</taxon>
        <taxon>Clostridia</taxon>
        <taxon>Lachnospirales</taxon>
        <taxon>Lachnospiraceae</taxon>
        <taxon>Dorea</taxon>
    </lineage>
</organism>
<feature type="transmembrane region" description="Helical" evidence="1">
    <location>
        <begin position="103"/>
        <end position="122"/>
    </location>
</feature>
<dbReference type="Proteomes" id="UP000095439">
    <property type="component" value="Unassembled WGS sequence"/>
</dbReference>